<dbReference type="PROSITE" id="PS51257">
    <property type="entry name" value="PROKAR_LIPOPROTEIN"/>
    <property type="match status" value="1"/>
</dbReference>
<evidence type="ECO:0000313" key="2">
    <source>
        <dbReference type="EMBL" id="APC00733.1"/>
    </source>
</evidence>
<dbReference type="EMBL" id="CP015017">
    <property type="protein sequence ID" value="APC00733.1"/>
    <property type="molecule type" value="Genomic_DNA"/>
</dbReference>
<keyword evidence="1" id="KW-0732">Signal</keyword>
<feature type="signal peptide" evidence="1">
    <location>
        <begin position="1"/>
        <end position="19"/>
    </location>
</feature>
<evidence type="ECO:0000256" key="1">
    <source>
        <dbReference type="SAM" id="SignalP"/>
    </source>
</evidence>
<evidence type="ECO:0000313" key="3">
    <source>
        <dbReference type="Proteomes" id="UP000182060"/>
    </source>
</evidence>
<protein>
    <recommendedName>
        <fullName evidence="4">Lipoprotein</fullName>
    </recommendedName>
</protein>
<dbReference type="RefSeq" id="WP_071538902.1">
    <property type="nucleotide sequence ID" value="NZ_CP015016.1"/>
</dbReference>
<proteinExistence type="predicted"/>
<evidence type="ECO:0008006" key="4">
    <source>
        <dbReference type="Google" id="ProtNLM"/>
    </source>
</evidence>
<reference evidence="2" key="1">
    <citation type="journal article" date="2017" name="Appl. Environ. Microbiol.">
        <title>Microdiversification of a pelagic Polynucleobacter species is mainly driven by acquisition of genomic islands from a partially interspecific gene pool.</title>
        <authorList>
            <person name="Hoetzinger M."/>
            <person name="Hahn M.W."/>
            <person name="Jezberova J."/>
            <person name="Schmidt J."/>
            <person name="Koll U."/>
        </authorList>
    </citation>
    <scope>NUCLEOTIDE SEQUENCE</scope>
    <source>
        <strain evidence="2">MWH-RechtKol4</strain>
    </source>
</reference>
<gene>
    <name evidence="2" type="ORF">AOC25_03370</name>
</gene>
<sequence>MKKYLIGALLSTFSFGAFAACQGTDQPLIIAGENICGAISAASTKGEIAIRMPAGPGSELYLLHQNKLNKLSPGIFKSYVDSLKKDEIPSGVSHAIRAIKFAPTSLPQYANKTFSCATPHITEAPKGNIDKAVLLIPNCVASAQ</sequence>
<feature type="chain" id="PRO_5041927855" description="Lipoprotein" evidence="1">
    <location>
        <begin position="20"/>
        <end position="144"/>
    </location>
</feature>
<name>A0AAC9NHY6_9BURK</name>
<dbReference type="Proteomes" id="UP000182060">
    <property type="component" value="Chromosome"/>
</dbReference>
<dbReference type="AlphaFoldDB" id="A0AAC9NHY6"/>
<organism evidence="2 3">
    <name type="scientific">Polynucleobacter asymbioticus</name>
    <dbReference type="NCBI Taxonomy" id="576611"/>
    <lineage>
        <taxon>Bacteria</taxon>
        <taxon>Pseudomonadati</taxon>
        <taxon>Pseudomonadota</taxon>
        <taxon>Betaproteobacteria</taxon>
        <taxon>Burkholderiales</taxon>
        <taxon>Burkholderiaceae</taxon>
        <taxon>Polynucleobacter</taxon>
    </lineage>
</organism>
<accession>A0AAC9NHY6</accession>